<name>A0ABR1BP42_NECAM</name>
<comment type="caution">
    <text evidence="5">The sequence shown here is derived from an EMBL/GenBank/DDBJ whole genome shotgun (WGS) entry which is preliminary data.</text>
</comment>
<feature type="region of interest" description="Disordered" evidence="3">
    <location>
        <begin position="382"/>
        <end position="619"/>
    </location>
</feature>
<keyword evidence="2" id="KW-0325">Glycoprotein</keyword>
<feature type="compositionally biased region" description="Pro residues" evidence="3">
    <location>
        <begin position="572"/>
        <end position="583"/>
    </location>
</feature>
<feature type="compositionally biased region" description="Pro residues" evidence="3">
    <location>
        <begin position="470"/>
        <end position="519"/>
    </location>
</feature>
<dbReference type="Proteomes" id="UP001303046">
    <property type="component" value="Unassembled WGS sequence"/>
</dbReference>
<sequence>MEKRAVKDAETYYGDVTEANQNKRPPIWRLEYNTRQFYNMSDFSPQSWSDLSDRLWKDKNLFKGFMKHYYRNDYNNECYMDDKCRKAFVCGMKSARSYDETFSLRELTDIPCSVEEVRMFRRAFKFIYRRRRKRDREEDEERKRSPSSSSSKEDSKEQKTPVKSDEPAKKEGEAEDELYTVQQPEGATSAFPVGNWSSKGAEKRIGEEPTTAYMTTQEPETATPRKEKQDSEEKGEGVIESTKVKLRKIASIRKRKGAVTIGGSDETKTAMVQLTPPPLRKKSTQRDKKKAAKDKKGNVEDEEQKMETRAVPNVTIPEMYRKKLKKPSPPPPPPPIPDEDKKESEEEVDYWLYPDGKPKKNFEISEIPSKGDFLLRDTNAVSAAKSALSKPPELPDSYGVADRPVLQKSKDQGPPSITKQPKQVAEIPKKSPDVPPYPVPPTKKPDYFSTAPAKPPPSFKGFLPQQPNYFPGPPAPSYPPVPPPQPPYFSPGPSPKPAYPTESSPPQPYIPPAPPPKPAQFPGSSPQQPNYFPGPPAKPAGYLGGSSPQQPNYFAAPPAGPPNYFAEQPLKQPRPPVPPPPGVPQVVAEPPRKPDQRFTPPAKHTLSATSDYFRPPGAQ</sequence>
<protein>
    <recommendedName>
        <fullName evidence="4">Sphingomyelin phosphodiesterase C-terminal domain-containing protein</fullName>
    </recommendedName>
</protein>
<feature type="compositionally biased region" description="Basic and acidic residues" evidence="3">
    <location>
        <begin position="223"/>
        <end position="237"/>
    </location>
</feature>
<feature type="compositionally biased region" description="Basic and acidic residues" evidence="3">
    <location>
        <begin position="151"/>
        <end position="172"/>
    </location>
</feature>
<accession>A0ABR1BP42</accession>
<dbReference type="PANTHER" id="PTHR10340">
    <property type="entry name" value="SPHINGOMYELIN PHOSPHODIESTERASE"/>
    <property type="match status" value="1"/>
</dbReference>
<organism evidence="5 6">
    <name type="scientific">Necator americanus</name>
    <name type="common">Human hookworm</name>
    <dbReference type="NCBI Taxonomy" id="51031"/>
    <lineage>
        <taxon>Eukaryota</taxon>
        <taxon>Metazoa</taxon>
        <taxon>Ecdysozoa</taxon>
        <taxon>Nematoda</taxon>
        <taxon>Chromadorea</taxon>
        <taxon>Rhabditida</taxon>
        <taxon>Rhabditina</taxon>
        <taxon>Rhabditomorpha</taxon>
        <taxon>Strongyloidea</taxon>
        <taxon>Ancylostomatidae</taxon>
        <taxon>Bunostominae</taxon>
        <taxon>Necator</taxon>
    </lineage>
</organism>
<dbReference type="PRINTS" id="PR01217">
    <property type="entry name" value="PRICHEXTENSN"/>
</dbReference>
<dbReference type="EMBL" id="JAVFWL010000001">
    <property type="protein sequence ID" value="KAK6726990.1"/>
    <property type="molecule type" value="Genomic_DNA"/>
</dbReference>
<evidence type="ECO:0000259" key="4">
    <source>
        <dbReference type="Pfam" id="PF19272"/>
    </source>
</evidence>
<reference evidence="5 6" key="1">
    <citation type="submission" date="2023-08" db="EMBL/GenBank/DDBJ databases">
        <title>A Necator americanus chromosomal reference genome.</title>
        <authorList>
            <person name="Ilik V."/>
            <person name="Petrzelkova K.J."/>
            <person name="Pardy F."/>
            <person name="Fuh T."/>
            <person name="Niatou-Singa F.S."/>
            <person name="Gouil Q."/>
            <person name="Baker L."/>
            <person name="Ritchie M.E."/>
            <person name="Jex A.R."/>
            <person name="Gazzola D."/>
            <person name="Li H."/>
            <person name="Toshio Fujiwara R."/>
            <person name="Zhan B."/>
            <person name="Aroian R.V."/>
            <person name="Pafco B."/>
            <person name="Schwarz E.M."/>
        </authorList>
    </citation>
    <scope>NUCLEOTIDE SEQUENCE [LARGE SCALE GENOMIC DNA]</scope>
    <source>
        <strain evidence="5 6">Aroian</strain>
        <tissue evidence="5">Whole animal</tissue>
    </source>
</reference>
<keyword evidence="6" id="KW-1185">Reference proteome</keyword>
<gene>
    <name evidence="5" type="primary">Necator_chrI.g1094</name>
    <name evidence="5" type="ORF">RB195_004970</name>
</gene>
<keyword evidence="1" id="KW-0378">Hydrolase</keyword>
<proteinExistence type="predicted"/>
<feature type="region of interest" description="Disordered" evidence="3">
    <location>
        <begin position="257"/>
        <end position="370"/>
    </location>
</feature>
<feature type="compositionally biased region" description="Pro residues" evidence="3">
    <location>
        <begin position="327"/>
        <end position="336"/>
    </location>
</feature>
<evidence type="ECO:0000256" key="1">
    <source>
        <dbReference type="ARBA" id="ARBA00022801"/>
    </source>
</evidence>
<feature type="compositionally biased region" description="Pro residues" evidence="3">
    <location>
        <begin position="433"/>
        <end position="442"/>
    </location>
</feature>
<feature type="compositionally biased region" description="Basic residues" evidence="3">
    <location>
        <begin position="279"/>
        <end position="293"/>
    </location>
</feature>
<evidence type="ECO:0000313" key="5">
    <source>
        <dbReference type="EMBL" id="KAK6726990.1"/>
    </source>
</evidence>
<evidence type="ECO:0000313" key="6">
    <source>
        <dbReference type="Proteomes" id="UP001303046"/>
    </source>
</evidence>
<dbReference type="InterPro" id="IPR045473">
    <property type="entry name" value="ASM_C"/>
</dbReference>
<dbReference type="PANTHER" id="PTHR10340:SF54">
    <property type="entry name" value="SPHINGOMYELIN PHOSPHODIESTERASE 2"/>
    <property type="match status" value="1"/>
</dbReference>
<feature type="domain" description="Sphingomyelin phosphodiesterase C-terminal" evidence="4">
    <location>
        <begin position="8"/>
        <end position="94"/>
    </location>
</feature>
<feature type="region of interest" description="Disordered" evidence="3">
    <location>
        <begin position="135"/>
        <end position="239"/>
    </location>
</feature>
<evidence type="ECO:0000256" key="2">
    <source>
        <dbReference type="ARBA" id="ARBA00023180"/>
    </source>
</evidence>
<evidence type="ECO:0000256" key="3">
    <source>
        <dbReference type="SAM" id="MobiDB-lite"/>
    </source>
</evidence>
<dbReference type="Pfam" id="PF19272">
    <property type="entry name" value="ASMase_C"/>
    <property type="match status" value="1"/>
</dbReference>